<sequence length="182" mass="20533">MESSHNLIDLQKLCNRAYFPVTITSGENANCNEISIHHMYVTTSALHLLQQLGLWWSFKGDLHDLQSIVTAIKAVLLAAEERYASSNLVKDHLEKLKDALYDADDLLDDIHTEALPKSLMSANNLTNQVAYGLKMGRKIKAIKVRLSSIQSEANMLNLAERNHHVETPFIARRRKDEIIGGR</sequence>
<dbReference type="InterPro" id="IPR041118">
    <property type="entry name" value="Rx_N"/>
</dbReference>
<gene>
    <name evidence="1" type="ORF">V6N11_046751</name>
</gene>
<protein>
    <submittedName>
        <fullName evidence="1">Uncharacterized protein</fullName>
    </submittedName>
</protein>
<dbReference type="EMBL" id="JBBPBN010000957">
    <property type="protein sequence ID" value="KAK8481040.1"/>
    <property type="molecule type" value="Genomic_DNA"/>
</dbReference>
<proteinExistence type="predicted"/>
<dbReference type="Pfam" id="PF18052">
    <property type="entry name" value="Rx_N"/>
    <property type="match status" value="1"/>
</dbReference>
<organism evidence="1 2">
    <name type="scientific">Hibiscus sabdariffa</name>
    <name type="common">roselle</name>
    <dbReference type="NCBI Taxonomy" id="183260"/>
    <lineage>
        <taxon>Eukaryota</taxon>
        <taxon>Viridiplantae</taxon>
        <taxon>Streptophyta</taxon>
        <taxon>Embryophyta</taxon>
        <taxon>Tracheophyta</taxon>
        <taxon>Spermatophyta</taxon>
        <taxon>Magnoliopsida</taxon>
        <taxon>eudicotyledons</taxon>
        <taxon>Gunneridae</taxon>
        <taxon>Pentapetalae</taxon>
        <taxon>rosids</taxon>
        <taxon>malvids</taxon>
        <taxon>Malvales</taxon>
        <taxon>Malvaceae</taxon>
        <taxon>Malvoideae</taxon>
        <taxon>Hibiscus</taxon>
    </lineage>
</organism>
<keyword evidence="2" id="KW-1185">Reference proteome</keyword>
<comment type="caution">
    <text evidence="1">The sequence shown here is derived from an EMBL/GenBank/DDBJ whole genome shotgun (WGS) entry which is preliminary data.</text>
</comment>
<dbReference type="Gene3D" id="1.20.5.4130">
    <property type="match status" value="1"/>
</dbReference>
<reference evidence="1 2" key="1">
    <citation type="journal article" date="2024" name="G3 (Bethesda)">
        <title>Genome assembly of Hibiscus sabdariffa L. provides insights into metabolisms of medicinal natural products.</title>
        <authorList>
            <person name="Kim T."/>
        </authorList>
    </citation>
    <scope>NUCLEOTIDE SEQUENCE [LARGE SCALE GENOMIC DNA]</scope>
    <source>
        <strain evidence="1">TK-2024</strain>
        <tissue evidence="1">Old leaves</tissue>
    </source>
</reference>
<evidence type="ECO:0000313" key="2">
    <source>
        <dbReference type="Proteomes" id="UP001396334"/>
    </source>
</evidence>
<evidence type="ECO:0000313" key="1">
    <source>
        <dbReference type="EMBL" id="KAK8481040.1"/>
    </source>
</evidence>
<dbReference type="Proteomes" id="UP001396334">
    <property type="component" value="Unassembled WGS sequence"/>
</dbReference>
<name>A0ABR1ZKA7_9ROSI</name>
<accession>A0ABR1ZKA7</accession>